<accession>A0ABP1PVP5</accession>
<dbReference type="SMART" id="SM00332">
    <property type="entry name" value="PP2Cc"/>
    <property type="match status" value="1"/>
</dbReference>
<dbReference type="EMBL" id="CAXLJM020000013">
    <property type="protein sequence ID" value="CAL8079362.1"/>
    <property type="molecule type" value="Genomic_DNA"/>
</dbReference>
<evidence type="ECO:0000256" key="3">
    <source>
        <dbReference type="ARBA" id="ARBA00006702"/>
    </source>
</evidence>
<dbReference type="InterPro" id="IPR015655">
    <property type="entry name" value="PP2C"/>
</dbReference>
<dbReference type="InterPro" id="IPR000222">
    <property type="entry name" value="PP2C_BS"/>
</dbReference>
<keyword evidence="7 9" id="KW-0904">Protein phosphatase</keyword>
<dbReference type="CDD" id="cd00143">
    <property type="entry name" value="PP2Cc"/>
    <property type="match status" value="1"/>
</dbReference>
<keyword evidence="5" id="KW-0479">Metal-binding</keyword>
<dbReference type="Proteomes" id="UP001642540">
    <property type="component" value="Unassembled WGS sequence"/>
</dbReference>
<dbReference type="PANTHER" id="PTHR13832:SF565">
    <property type="entry name" value="AT28366P-RELATED"/>
    <property type="match status" value="1"/>
</dbReference>
<comment type="cofactor">
    <cofactor evidence="2">
        <name>Mg(2+)</name>
        <dbReference type="ChEBI" id="CHEBI:18420"/>
    </cofactor>
</comment>
<evidence type="ECO:0000256" key="10">
    <source>
        <dbReference type="SAM" id="MobiDB-lite"/>
    </source>
</evidence>
<dbReference type="Pfam" id="PF00481">
    <property type="entry name" value="PP2C"/>
    <property type="match status" value="1"/>
</dbReference>
<proteinExistence type="inferred from homology"/>
<evidence type="ECO:0000256" key="9">
    <source>
        <dbReference type="RuleBase" id="RU003465"/>
    </source>
</evidence>
<dbReference type="SUPFAM" id="SSF81606">
    <property type="entry name" value="PP2C-like"/>
    <property type="match status" value="1"/>
</dbReference>
<gene>
    <name evidence="12" type="ORF">ODALV1_LOCUS4344</name>
</gene>
<dbReference type="PROSITE" id="PS01032">
    <property type="entry name" value="PPM_1"/>
    <property type="match status" value="1"/>
</dbReference>
<comment type="cofactor">
    <cofactor evidence="1">
        <name>Mn(2+)</name>
        <dbReference type="ChEBI" id="CHEBI:29035"/>
    </cofactor>
</comment>
<dbReference type="EC" id="3.1.3.16" evidence="4"/>
<feature type="region of interest" description="Disordered" evidence="10">
    <location>
        <begin position="420"/>
        <end position="439"/>
    </location>
</feature>
<dbReference type="InterPro" id="IPR001932">
    <property type="entry name" value="PPM-type_phosphatase-like_dom"/>
</dbReference>
<dbReference type="PANTHER" id="PTHR13832">
    <property type="entry name" value="PROTEIN PHOSPHATASE 2C"/>
    <property type="match status" value="1"/>
</dbReference>
<evidence type="ECO:0000256" key="7">
    <source>
        <dbReference type="ARBA" id="ARBA00022912"/>
    </source>
</evidence>
<reference evidence="12 13" key="1">
    <citation type="submission" date="2024-08" db="EMBL/GenBank/DDBJ databases">
        <authorList>
            <person name="Cucini C."/>
            <person name="Frati F."/>
        </authorList>
    </citation>
    <scope>NUCLEOTIDE SEQUENCE [LARGE SCALE GENOMIC DNA]</scope>
</reference>
<comment type="similarity">
    <text evidence="3 9">Belongs to the PP2C family.</text>
</comment>
<evidence type="ECO:0000256" key="1">
    <source>
        <dbReference type="ARBA" id="ARBA00001936"/>
    </source>
</evidence>
<feature type="domain" description="PPM-type phosphatase" evidence="11">
    <location>
        <begin position="42"/>
        <end position="305"/>
    </location>
</feature>
<evidence type="ECO:0000256" key="6">
    <source>
        <dbReference type="ARBA" id="ARBA00022801"/>
    </source>
</evidence>
<dbReference type="InterPro" id="IPR036457">
    <property type="entry name" value="PPM-type-like_dom_sf"/>
</dbReference>
<comment type="caution">
    <text evidence="12">The sequence shown here is derived from an EMBL/GenBank/DDBJ whole genome shotgun (WGS) entry which is preliminary data.</text>
</comment>
<feature type="compositionally biased region" description="Acidic residues" evidence="10">
    <location>
        <begin position="422"/>
        <end position="431"/>
    </location>
</feature>
<sequence length="439" mass="48240">MLCLIRALFPFGRKRNIKKMGQTLSEPVTAKESAACQNSQFKVGSSCMQGWRVTMEDSHTHILNLPDDPEAAFFAVYDGHGGAAVAQHAGNNLHKFIVQRAEYQDGDIGTAVRQGFLQFDSSMMSDEQMKEEVAGSTAVIVLIKNDQLYCGNAGDSRAVACVNGLDHPLSSDHKPNNPTEAMRIKDAGGWVEYNRVNGNLALSRAIGDFVFKRNSSKSPEEQMVIALPDVEQRTVTDDWEFVILACDGVWDVITNEEAVNFIRYRLGDRMEPEKICEELMTNCLSPDCQMGGLGCDNMTVILVCFLHGKTWEEYCAKIAATLQPNIEAYTSSLQNGSTDDVLVDDGNALVVDNANTGDITESVSNVLIPIPPPDLFGPDAITLTTPVESNNVAYNVEDDHPACEIYNDVVNAAIKKGQDNLLESDSDEEDEHLLPRKRL</sequence>
<evidence type="ECO:0000259" key="11">
    <source>
        <dbReference type="PROSITE" id="PS51746"/>
    </source>
</evidence>
<keyword evidence="8" id="KW-0464">Manganese</keyword>
<protein>
    <recommendedName>
        <fullName evidence="4">protein-serine/threonine phosphatase</fullName>
        <ecNumber evidence="4">3.1.3.16</ecNumber>
    </recommendedName>
</protein>
<name>A0ABP1PVP5_9HEXA</name>
<evidence type="ECO:0000313" key="13">
    <source>
        <dbReference type="Proteomes" id="UP001642540"/>
    </source>
</evidence>
<evidence type="ECO:0000256" key="5">
    <source>
        <dbReference type="ARBA" id="ARBA00022723"/>
    </source>
</evidence>
<organism evidence="12 13">
    <name type="scientific">Orchesella dallaii</name>
    <dbReference type="NCBI Taxonomy" id="48710"/>
    <lineage>
        <taxon>Eukaryota</taxon>
        <taxon>Metazoa</taxon>
        <taxon>Ecdysozoa</taxon>
        <taxon>Arthropoda</taxon>
        <taxon>Hexapoda</taxon>
        <taxon>Collembola</taxon>
        <taxon>Entomobryomorpha</taxon>
        <taxon>Entomobryoidea</taxon>
        <taxon>Orchesellidae</taxon>
        <taxon>Orchesellinae</taxon>
        <taxon>Orchesella</taxon>
    </lineage>
</organism>
<keyword evidence="6 9" id="KW-0378">Hydrolase</keyword>
<evidence type="ECO:0000256" key="2">
    <source>
        <dbReference type="ARBA" id="ARBA00001946"/>
    </source>
</evidence>
<evidence type="ECO:0000256" key="4">
    <source>
        <dbReference type="ARBA" id="ARBA00013081"/>
    </source>
</evidence>
<dbReference type="Gene3D" id="3.60.40.10">
    <property type="entry name" value="PPM-type phosphatase domain"/>
    <property type="match status" value="1"/>
</dbReference>
<evidence type="ECO:0000313" key="12">
    <source>
        <dbReference type="EMBL" id="CAL8079362.1"/>
    </source>
</evidence>
<dbReference type="PROSITE" id="PS51746">
    <property type="entry name" value="PPM_2"/>
    <property type="match status" value="1"/>
</dbReference>
<keyword evidence="13" id="KW-1185">Reference proteome</keyword>
<evidence type="ECO:0000256" key="8">
    <source>
        <dbReference type="ARBA" id="ARBA00023211"/>
    </source>
</evidence>